<evidence type="ECO:0000256" key="2">
    <source>
        <dbReference type="ARBA" id="ARBA00023125"/>
    </source>
</evidence>
<feature type="domain" description="HTH gntR-type" evidence="4">
    <location>
        <begin position="19"/>
        <end position="92"/>
    </location>
</feature>
<dbReference type="AlphaFoldDB" id="A0A2V4UWC6"/>
<name>A0A2V4UWC6_9BURK</name>
<dbReference type="InterPro" id="IPR036388">
    <property type="entry name" value="WH-like_DNA-bd_sf"/>
</dbReference>
<protein>
    <submittedName>
        <fullName evidence="5">GntR family transcriptional regulator</fullName>
    </submittedName>
</protein>
<dbReference type="Pfam" id="PF07729">
    <property type="entry name" value="FCD"/>
    <property type="match status" value="1"/>
</dbReference>
<dbReference type="InterPro" id="IPR036390">
    <property type="entry name" value="WH_DNA-bd_sf"/>
</dbReference>
<dbReference type="GO" id="GO:0003677">
    <property type="term" value="F:DNA binding"/>
    <property type="evidence" value="ECO:0007669"/>
    <property type="project" value="UniProtKB-KW"/>
</dbReference>
<organism evidence="5 6">
    <name type="scientific">Paraburkholderia silvatlantica</name>
    <dbReference type="NCBI Taxonomy" id="321895"/>
    <lineage>
        <taxon>Bacteria</taxon>
        <taxon>Pseudomonadati</taxon>
        <taxon>Pseudomonadota</taxon>
        <taxon>Betaproteobacteria</taxon>
        <taxon>Burkholderiales</taxon>
        <taxon>Burkholderiaceae</taxon>
        <taxon>Paraburkholderia</taxon>
    </lineage>
</organism>
<evidence type="ECO:0000256" key="3">
    <source>
        <dbReference type="ARBA" id="ARBA00023163"/>
    </source>
</evidence>
<dbReference type="OrthoDB" id="5296437at2"/>
<sequence length="247" mass="26872">MADLSHTPTGRAADADATDRSYVGLAKQIYDLIAAGDVGRAPGAPRARLPSERTLAERFGVSRTQVREAIIALEVQGVVEVRVGSGIYVADAQEARSIAFELPRGPGPIETLRAREVIESGIAALAATERKDSDLDRLFAALRAMRENMDDKAANEAADRAFHLAIAGATGNDMLRHVVSAMWDNSRADPLWRKIEEHFHTPALRAASQEDHQRIFSAIMARDAAAARAAMQAHLARVIGEFTRAWR</sequence>
<reference evidence="5 6" key="1">
    <citation type="submission" date="2018-06" db="EMBL/GenBank/DDBJ databases">
        <title>Genomic Encyclopedia of Type Strains, Phase IV (KMG-V): Genome sequencing to study the core and pangenomes of soil and plant-associated prokaryotes.</title>
        <authorList>
            <person name="Whitman W."/>
        </authorList>
    </citation>
    <scope>NUCLEOTIDE SEQUENCE [LARGE SCALE GENOMIC DNA]</scope>
    <source>
        <strain evidence="5 6">SRCL-318</strain>
    </source>
</reference>
<dbReference type="EMBL" id="QJSQ01000005">
    <property type="protein sequence ID" value="PYE24936.1"/>
    <property type="molecule type" value="Genomic_DNA"/>
</dbReference>
<dbReference type="Gene3D" id="1.20.120.530">
    <property type="entry name" value="GntR ligand-binding domain-like"/>
    <property type="match status" value="1"/>
</dbReference>
<evidence type="ECO:0000259" key="4">
    <source>
        <dbReference type="PROSITE" id="PS50949"/>
    </source>
</evidence>
<keyword evidence="3" id="KW-0804">Transcription</keyword>
<dbReference type="CDD" id="cd07377">
    <property type="entry name" value="WHTH_GntR"/>
    <property type="match status" value="1"/>
</dbReference>
<dbReference type="Proteomes" id="UP000247772">
    <property type="component" value="Unassembled WGS sequence"/>
</dbReference>
<dbReference type="InterPro" id="IPR011711">
    <property type="entry name" value="GntR_C"/>
</dbReference>
<keyword evidence="1" id="KW-0805">Transcription regulation</keyword>
<dbReference type="SUPFAM" id="SSF48008">
    <property type="entry name" value="GntR ligand-binding domain-like"/>
    <property type="match status" value="1"/>
</dbReference>
<proteinExistence type="predicted"/>
<accession>A0A2V4UWC6</accession>
<evidence type="ECO:0000313" key="6">
    <source>
        <dbReference type="Proteomes" id="UP000247772"/>
    </source>
</evidence>
<keyword evidence="2" id="KW-0238">DNA-binding</keyword>
<dbReference type="InterPro" id="IPR000524">
    <property type="entry name" value="Tscrpt_reg_HTH_GntR"/>
</dbReference>
<dbReference type="InterPro" id="IPR008920">
    <property type="entry name" value="TF_FadR/GntR_C"/>
</dbReference>
<gene>
    <name evidence="5" type="ORF">C7410_105161</name>
</gene>
<dbReference type="SMART" id="SM00345">
    <property type="entry name" value="HTH_GNTR"/>
    <property type="match status" value="1"/>
</dbReference>
<dbReference type="Gene3D" id="1.10.10.10">
    <property type="entry name" value="Winged helix-like DNA-binding domain superfamily/Winged helix DNA-binding domain"/>
    <property type="match status" value="1"/>
</dbReference>
<dbReference type="PRINTS" id="PR00035">
    <property type="entry name" value="HTHGNTR"/>
</dbReference>
<dbReference type="PROSITE" id="PS50949">
    <property type="entry name" value="HTH_GNTR"/>
    <property type="match status" value="1"/>
</dbReference>
<dbReference type="GO" id="GO:0003700">
    <property type="term" value="F:DNA-binding transcription factor activity"/>
    <property type="evidence" value="ECO:0007669"/>
    <property type="project" value="InterPro"/>
</dbReference>
<dbReference type="SUPFAM" id="SSF46785">
    <property type="entry name" value="Winged helix' DNA-binding domain"/>
    <property type="match status" value="1"/>
</dbReference>
<dbReference type="SMART" id="SM00895">
    <property type="entry name" value="FCD"/>
    <property type="match status" value="1"/>
</dbReference>
<comment type="caution">
    <text evidence="5">The sequence shown here is derived from an EMBL/GenBank/DDBJ whole genome shotgun (WGS) entry which is preliminary data.</text>
</comment>
<dbReference type="RefSeq" id="WP_110854726.1">
    <property type="nucleotide sequence ID" value="NZ_QJSQ01000005.1"/>
</dbReference>
<dbReference type="PANTHER" id="PTHR43537">
    <property type="entry name" value="TRANSCRIPTIONAL REGULATOR, GNTR FAMILY"/>
    <property type="match status" value="1"/>
</dbReference>
<dbReference type="Pfam" id="PF00392">
    <property type="entry name" value="GntR"/>
    <property type="match status" value="1"/>
</dbReference>
<evidence type="ECO:0000256" key="1">
    <source>
        <dbReference type="ARBA" id="ARBA00023015"/>
    </source>
</evidence>
<evidence type="ECO:0000313" key="5">
    <source>
        <dbReference type="EMBL" id="PYE24936.1"/>
    </source>
</evidence>
<dbReference type="PANTHER" id="PTHR43537:SF5">
    <property type="entry name" value="UXU OPERON TRANSCRIPTIONAL REGULATOR"/>
    <property type="match status" value="1"/>
</dbReference>